<sequence length="114" mass="12797">MSILLFGEMIKNSLTLHEFILKSWVEYPIEFHLNPFQIKLNLSLFILIIILFQKISHKKYQTLGFIVGKIITSLIEALLVKNITSLSIPIPSPPVGGIPYSIAVIKSSSIKFAS</sequence>
<dbReference type="KEGG" id="ptrh:RsTaC01_0307"/>
<evidence type="ECO:0000313" key="1">
    <source>
        <dbReference type="EMBL" id="BED92550.1"/>
    </source>
</evidence>
<protein>
    <submittedName>
        <fullName evidence="1">Uncharacterized protein</fullName>
    </submittedName>
</protein>
<organism evidence="1">
    <name type="scientific">Candidatus Paraimprobicoccus trichonymphae</name>
    <dbReference type="NCBI Taxonomy" id="3033793"/>
    <lineage>
        <taxon>Bacteria</taxon>
        <taxon>Bacillati</taxon>
        <taxon>Bacillota</taxon>
        <taxon>Clostridia</taxon>
        <taxon>Candidatus Paraimprobicoccus</taxon>
    </lineage>
</organism>
<name>A0AA48L1C5_9FIRM</name>
<gene>
    <name evidence="1" type="ORF">RsTaC01_0307</name>
</gene>
<accession>A0AA48L1C5</accession>
<dbReference type="EMBL" id="AP027925">
    <property type="protein sequence ID" value="BED92550.1"/>
    <property type="molecule type" value="Genomic_DNA"/>
</dbReference>
<dbReference type="AlphaFoldDB" id="A0AA48L1C5"/>
<reference evidence="1" key="1">
    <citation type="journal article" date="2023" name="ISME J.">
        <title>Emergence of putative energy parasites within Clostridia revealed by genome analysis of a novel endosymbiotic clade.</title>
        <authorList>
            <person name="Takahashi K."/>
            <person name="Kuwahara H."/>
            <person name="Horikawa Y."/>
            <person name="Izawa K."/>
            <person name="Kato D."/>
            <person name="Inagaki T."/>
            <person name="Yuki M."/>
            <person name="Ohkuma M."/>
            <person name="Hongoh Y."/>
        </authorList>
    </citation>
    <scope>NUCLEOTIDE SEQUENCE</scope>
    <source>
        <strain evidence="1">RsTa-C01</strain>
    </source>
</reference>
<proteinExistence type="predicted"/>
<dbReference type="Proteomes" id="UP001335720">
    <property type="component" value="Chromosome"/>
</dbReference>